<organism evidence="1">
    <name type="scientific">marine metagenome</name>
    <dbReference type="NCBI Taxonomy" id="408172"/>
    <lineage>
        <taxon>unclassified sequences</taxon>
        <taxon>metagenomes</taxon>
        <taxon>ecological metagenomes</taxon>
    </lineage>
</organism>
<dbReference type="AlphaFoldDB" id="A0A382QQ33"/>
<sequence>MVKLNEQDIETYKYLFDLQGYIVVENVLNTKEISTIQDILDKRLPTSHGLEFADGEFGFSGASNNKEPGLLEYGKPIRDLIDHPTILSVLRPILGDGLRVDHMYGIQMIKGTKPLELHGGSINASISEQYHVQNQKINTGLTVVSWNLVDTGPDQGGFLCIPGSHKQNFATPKTIYSMHDKADCVLVPKVKPGSAIIFTEALAHGTASWKLDSPRRSILFKYTPAHMAYTRKYAAIPENANLTQRQKDLFNLPSHSTSFGRPSLFD</sequence>
<dbReference type="SUPFAM" id="SSF51197">
    <property type="entry name" value="Clavaminate synthase-like"/>
    <property type="match status" value="1"/>
</dbReference>
<gene>
    <name evidence="1" type="ORF">METZ01_LOCUS340468</name>
</gene>
<name>A0A382QQ33_9ZZZZ</name>
<reference evidence="1" key="1">
    <citation type="submission" date="2018-05" db="EMBL/GenBank/DDBJ databases">
        <authorList>
            <person name="Lanie J.A."/>
            <person name="Ng W.-L."/>
            <person name="Kazmierczak K.M."/>
            <person name="Andrzejewski T.M."/>
            <person name="Davidsen T.M."/>
            <person name="Wayne K.J."/>
            <person name="Tettelin H."/>
            <person name="Glass J.I."/>
            <person name="Rusch D."/>
            <person name="Podicherti R."/>
            <person name="Tsui H.-C.T."/>
            <person name="Winkler M.E."/>
        </authorList>
    </citation>
    <scope>NUCLEOTIDE SEQUENCE</scope>
</reference>
<dbReference type="Gene3D" id="2.60.120.620">
    <property type="entry name" value="q2cbj1_9rhob like domain"/>
    <property type="match status" value="1"/>
</dbReference>
<dbReference type="Pfam" id="PF05721">
    <property type="entry name" value="PhyH"/>
    <property type="match status" value="1"/>
</dbReference>
<dbReference type="EMBL" id="UINC01116104">
    <property type="protein sequence ID" value="SVC87614.1"/>
    <property type="molecule type" value="Genomic_DNA"/>
</dbReference>
<evidence type="ECO:0008006" key="2">
    <source>
        <dbReference type="Google" id="ProtNLM"/>
    </source>
</evidence>
<dbReference type="InterPro" id="IPR008775">
    <property type="entry name" value="Phytyl_CoA_dOase-like"/>
</dbReference>
<protein>
    <recommendedName>
        <fullName evidence="2">Mitomycin antibiotics/polyketide fumonisin biosynthesis protein</fullName>
    </recommendedName>
</protein>
<evidence type="ECO:0000313" key="1">
    <source>
        <dbReference type="EMBL" id="SVC87614.1"/>
    </source>
</evidence>
<proteinExistence type="predicted"/>
<accession>A0A382QQ33</accession>